<evidence type="ECO:0000256" key="6">
    <source>
        <dbReference type="ARBA" id="ARBA00050943"/>
    </source>
</evidence>
<dbReference type="NCBIfam" id="TIGR00189">
    <property type="entry name" value="tesB"/>
    <property type="match status" value="1"/>
</dbReference>
<keyword evidence="3" id="KW-0378">Hydrolase</keyword>
<name>A0A1H8UCU2_9GAMM</name>
<gene>
    <name evidence="11" type="ORF">SAMN04488052_106108</name>
</gene>
<proteinExistence type="inferred from homology"/>
<keyword evidence="4" id="KW-0443">Lipid metabolism</keyword>
<evidence type="ECO:0000259" key="10">
    <source>
        <dbReference type="Pfam" id="PF13622"/>
    </source>
</evidence>
<dbReference type="AlphaFoldDB" id="A0A1H8UCU2"/>
<dbReference type="Pfam" id="PF02551">
    <property type="entry name" value="Acyl_CoA_thio"/>
    <property type="match status" value="1"/>
</dbReference>
<keyword evidence="12" id="KW-1185">Reference proteome</keyword>
<dbReference type="GO" id="GO:0009062">
    <property type="term" value="P:fatty acid catabolic process"/>
    <property type="evidence" value="ECO:0007669"/>
    <property type="project" value="TreeGrafter"/>
</dbReference>
<accession>A0A1H8UCU2</accession>
<dbReference type="PANTHER" id="PTHR11066">
    <property type="entry name" value="ACYL-COA THIOESTERASE"/>
    <property type="match status" value="1"/>
</dbReference>
<dbReference type="GO" id="GO:0006637">
    <property type="term" value="P:acyl-CoA metabolic process"/>
    <property type="evidence" value="ECO:0007669"/>
    <property type="project" value="InterPro"/>
</dbReference>
<dbReference type="PANTHER" id="PTHR11066:SF34">
    <property type="entry name" value="ACYL-COENZYME A THIOESTERASE 8"/>
    <property type="match status" value="1"/>
</dbReference>
<dbReference type="InterPro" id="IPR049449">
    <property type="entry name" value="TesB_ACOT8-like_N"/>
</dbReference>
<dbReference type="CDD" id="cd03444">
    <property type="entry name" value="Thioesterase_II_repeat1"/>
    <property type="match status" value="1"/>
</dbReference>
<dbReference type="CDD" id="cd03445">
    <property type="entry name" value="Thioesterase_II_repeat2"/>
    <property type="match status" value="1"/>
</dbReference>
<evidence type="ECO:0000256" key="1">
    <source>
        <dbReference type="ARBA" id="ARBA00006538"/>
    </source>
</evidence>
<dbReference type="GO" id="GO:0047617">
    <property type="term" value="F:fatty acyl-CoA hydrolase activity"/>
    <property type="evidence" value="ECO:0007669"/>
    <property type="project" value="UniProtKB-EC"/>
</dbReference>
<organism evidence="11 12">
    <name type="scientific">Aquisalimonas asiatica</name>
    <dbReference type="NCBI Taxonomy" id="406100"/>
    <lineage>
        <taxon>Bacteria</taxon>
        <taxon>Pseudomonadati</taxon>
        <taxon>Pseudomonadota</taxon>
        <taxon>Gammaproteobacteria</taxon>
        <taxon>Chromatiales</taxon>
        <taxon>Ectothiorhodospiraceae</taxon>
        <taxon>Aquisalimonas</taxon>
    </lineage>
</organism>
<comment type="subunit">
    <text evidence="2">Homotetramer.</text>
</comment>
<dbReference type="InterPro" id="IPR042171">
    <property type="entry name" value="Acyl-CoA_hotdog"/>
</dbReference>
<reference evidence="11 12" key="1">
    <citation type="submission" date="2016-10" db="EMBL/GenBank/DDBJ databases">
        <authorList>
            <person name="de Groot N.N."/>
        </authorList>
    </citation>
    <scope>NUCLEOTIDE SEQUENCE [LARGE SCALE GENOMIC DNA]</scope>
    <source>
        <strain evidence="11 12">CGMCC 1.6291</strain>
    </source>
</reference>
<dbReference type="InterPro" id="IPR029069">
    <property type="entry name" value="HotDog_dom_sf"/>
</dbReference>
<dbReference type="Proteomes" id="UP000199657">
    <property type="component" value="Unassembled WGS sequence"/>
</dbReference>
<dbReference type="OrthoDB" id="9781019at2"/>
<dbReference type="EC" id="3.1.2.20" evidence="5"/>
<protein>
    <recommendedName>
        <fullName evidence="7">Acyl-CoA thioesterase 2</fullName>
        <ecNumber evidence="5">3.1.2.20</ecNumber>
    </recommendedName>
    <alternativeName>
        <fullName evidence="8">Thioesterase II</fullName>
    </alternativeName>
</protein>
<dbReference type="Pfam" id="PF13622">
    <property type="entry name" value="4HBT_3"/>
    <property type="match status" value="1"/>
</dbReference>
<comment type="similarity">
    <text evidence="1">Belongs to the C/M/P thioester hydrolase family.</text>
</comment>
<dbReference type="Gene3D" id="2.40.160.210">
    <property type="entry name" value="Acyl-CoA thioesterase, double hotdog domain"/>
    <property type="match status" value="1"/>
</dbReference>
<feature type="domain" description="Acyl-CoA thioesterase 2 C-terminal" evidence="9">
    <location>
        <begin position="175"/>
        <end position="282"/>
    </location>
</feature>
<evidence type="ECO:0000313" key="12">
    <source>
        <dbReference type="Proteomes" id="UP000199657"/>
    </source>
</evidence>
<evidence type="ECO:0000259" key="9">
    <source>
        <dbReference type="Pfam" id="PF02551"/>
    </source>
</evidence>
<evidence type="ECO:0000256" key="8">
    <source>
        <dbReference type="ARBA" id="ARBA00079653"/>
    </source>
</evidence>
<dbReference type="RefSeq" id="WP_091644835.1">
    <property type="nucleotide sequence ID" value="NZ_FOEG01000006.1"/>
</dbReference>
<evidence type="ECO:0000256" key="5">
    <source>
        <dbReference type="ARBA" id="ARBA00038894"/>
    </source>
</evidence>
<evidence type="ECO:0000313" key="11">
    <source>
        <dbReference type="EMBL" id="SEP01082.1"/>
    </source>
</evidence>
<feature type="domain" description="Acyl-CoA thioesterase-like N-terminal HotDog" evidence="10">
    <location>
        <begin position="30"/>
        <end position="109"/>
    </location>
</feature>
<comment type="catalytic activity">
    <reaction evidence="6">
        <text>a fatty acyl-CoA + H2O = a fatty acid + CoA + H(+)</text>
        <dbReference type="Rhea" id="RHEA:16781"/>
        <dbReference type="ChEBI" id="CHEBI:15377"/>
        <dbReference type="ChEBI" id="CHEBI:15378"/>
        <dbReference type="ChEBI" id="CHEBI:28868"/>
        <dbReference type="ChEBI" id="CHEBI:57287"/>
        <dbReference type="ChEBI" id="CHEBI:77636"/>
        <dbReference type="EC" id="3.1.2.20"/>
    </reaction>
    <physiologicalReaction direction="left-to-right" evidence="6">
        <dbReference type="Rhea" id="RHEA:16782"/>
    </physiologicalReaction>
</comment>
<evidence type="ECO:0000256" key="2">
    <source>
        <dbReference type="ARBA" id="ARBA00011881"/>
    </source>
</evidence>
<dbReference type="STRING" id="406100.SAMN04488052_106108"/>
<dbReference type="SUPFAM" id="SSF54637">
    <property type="entry name" value="Thioesterase/thiol ester dehydrase-isomerase"/>
    <property type="match status" value="2"/>
</dbReference>
<evidence type="ECO:0000256" key="3">
    <source>
        <dbReference type="ARBA" id="ARBA00022801"/>
    </source>
</evidence>
<dbReference type="InterPro" id="IPR025652">
    <property type="entry name" value="TesB_C"/>
</dbReference>
<sequence length="291" mass="32989">MNAQLDKLVGLLNLEQLETNLFRGESRHIVGTRVFGGQVLGQALVAAGRTVEADRYAHSLHAYFLRAGDANAPIVYDVERARDGGSFNTRRIVAIQHGRPIFNMSVSFQILEEGCDHQLNMPEDIPEPDDVESELDIMERNRERLPEQFREASTRARPIEIRPIDPEDPMDPEPVAPFRNSWIRAMGVLPDDDTIHRALLAYASDFRLLGTALLPHGRTIFQEQTQMASLDHAMWFHRPFRMDDWLLYHMDSPSASNARGFTRGHIFNRDGALVASVVQEGLIRPLDRDEG</sequence>
<dbReference type="FunFam" id="2.40.160.210:FF:000001">
    <property type="entry name" value="Acyl-CoA thioesterase II"/>
    <property type="match status" value="1"/>
</dbReference>
<evidence type="ECO:0000256" key="7">
    <source>
        <dbReference type="ARBA" id="ARBA00071120"/>
    </source>
</evidence>
<dbReference type="InterPro" id="IPR003703">
    <property type="entry name" value="Acyl_CoA_thio"/>
</dbReference>
<dbReference type="GO" id="GO:0005829">
    <property type="term" value="C:cytosol"/>
    <property type="evidence" value="ECO:0007669"/>
    <property type="project" value="TreeGrafter"/>
</dbReference>
<dbReference type="EMBL" id="FOEG01000006">
    <property type="protein sequence ID" value="SEP01082.1"/>
    <property type="molecule type" value="Genomic_DNA"/>
</dbReference>
<evidence type="ECO:0000256" key="4">
    <source>
        <dbReference type="ARBA" id="ARBA00023098"/>
    </source>
</evidence>